<keyword evidence="3" id="KW-1185">Reference proteome</keyword>
<comment type="caution">
    <text evidence="2">The sequence shown here is derived from an EMBL/GenBank/DDBJ whole genome shotgun (WGS) entry which is preliminary data.</text>
</comment>
<dbReference type="AlphaFoldDB" id="A0AA37XAG5"/>
<proteinExistence type="predicted"/>
<name>A0AA37XAG5_9MICO</name>
<accession>A0AA37XAG5</accession>
<keyword evidence="1" id="KW-1133">Transmembrane helix</keyword>
<dbReference type="Proteomes" id="UP001157160">
    <property type="component" value="Unassembled WGS sequence"/>
</dbReference>
<keyword evidence="1" id="KW-0812">Transmembrane</keyword>
<reference evidence="2 3" key="1">
    <citation type="journal article" date="2014" name="Int. J. Syst. Evol. Microbiol.">
        <title>Complete genome sequence of Corynebacterium casei LMG S-19264T (=DSM 44701T), isolated from a smear-ripened cheese.</title>
        <authorList>
            <consortium name="US DOE Joint Genome Institute (JGI-PGF)"/>
            <person name="Walter F."/>
            <person name="Albersmeier A."/>
            <person name="Kalinowski J."/>
            <person name="Ruckert C."/>
        </authorList>
    </citation>
    <scope>NUCLEOTIDE SEQUENCE [LARGE SCALE GENOMIC DNA]</scope>
    <source>
        <strain evidence="2 3">NBRC 112289</strain>
    </source>
</reference>
<feature type="transmembrane region" description="Helical" evidence="1">
    <location>
        <begin position="50"/>
        <end position="70"/>
    </location>
</feature>
<protein>
    <submittedName>
        <fullName evidence="2">Uncharacterized protein</fullName>
    </submittedName>
</protein>
<evidence type="ECO:0000256" key="1">
    <source>
        <dbReference type="SAM" id="Phobius"/>
    </source>
</evidence>
<evidence type="ECO:0000313" key="3">
    <source>
        <dbReference type="Proteomes" id="UP001157160"/>
    </source>
</evidence>
<gene>
    <name evidence="2" type="ORF">GCM10025874_06590</name>
</gene>
<evidence type="ECO:0000313" key="2">
    <source>
        <dbReference type="EMBL" id="GMA27406.1"/>
    </source>
</evidence>
<dbReference type="RefSeq" id="WP_284229974.1">
    <property type="nucleotide sequence ID" value="NZ_BSUL01000001.1"/>
</dbReference>
<dbReference type="EMBL" id="BSUL01000001">
    <property type="protein sequence ID" value="GMA27406.1"/>
    <property type="molecule type" value="Genomic_DNA"/>
</dbReference>
<organism evidence="2 3">
    <name type="scientific">Arenivirga flava</name>
    <dbReference type="NCBI Taxonomy" id="1930060"/>
    <lineage>
        <taxon>Bacteria</taxon>
        <taxon>Bacillati</taxon>
        <taxon>Actinomycetota</taxon>
        <taxon>Actinomycetes</taxon>
        <taxon>Micrococcales</taxon>
        <taxon>Microbacteriaceae</taxon>
        <taxon>Arenivirga</taxon>
    </lineage>
</organism>
<keyword evidence="1" id="KW-0472">Membrane</keyword>
<sequence>MAAGSIDGARRDEVETAWGLAAVWRADASRRLSRQMIDIHWLPRKYSPKLSIASALAVGLSALAGLIEIFKALLGS</sequence>